<dbReference type="Proteomes" id="UP001152622">
    <property type="component" value="Chromosome 11"/>
</dbReference>
<sequence length="120" mass="12516">MSPGLPRQPLPPLRQKRASGQKLYVRGVTVRLDRNADESNKYVNGRIAQGIHYLAAPAGPSATAEGPGQRGGAENTDMQTAGPSGVGADTGRAVVEAEQGEEEASKTDKAARAVYSVSEI</sequence>
<keyword evidence="3" id="KW-1185">Reference proteome</keyword>
<comment type="caution">
    <text evidence="2">The sequence shown here is derived from an EMBL/GenBank/DDBJ whole genome shotgun (WGS) entry which is preliminary data.</text>
</comment>
<dbReference type="EMBL" id="JAINUF010000011">
    <property type="protein sequence ID" value="KAJ8346954.1"/>
    <property type="molecule type" value="Genomic_DNA"/>
</dbReference>
<reference evidence="2" key="1">
    <citation type="journal article" date="2023" name="Science">
        <title>Genome structures resolve the early diversification of teleost fishes.</title>
        <authorList>
            <person name="Parey E."/>
            <person name="Louis A."/>
            <person name="Montfort J."/>
            <person name="Bouchez O."/>
            <person name="Roques C."/>
            <person name="Iampietro C."/>
            <person name="Lluch J."/>
            <person name="Castinel A."/>
            <person name="Donnadieu C."/>
            <person name="Desvignes T."/>
            <person name="Floi Bucao C."/>
            <person name="Jouanno E."/>
            <person name="Wen M."/>
            <person name="Mejri S."/>
            <person name="Dirks R."/>
            <person name="Jansen H."/>
            <person name="Henkel C."/>
            <person name="Chen W.J."/>
            <person name="Zahm M."/>
            <person name="Cabau C."/>
            <person name="Klopp C."/>
            <person name="Thompson A.W."/>
            <person name="Robinson-Rechavi M."/>
            <person name="Braasch I."/>
            <person name="Lecointre G."/>
            <person name="Bobe J."/>
            <person name="Postlethwait J.H."/>
            <person name="Berthelot C."/>
            <person name="Roest Crollius H."/>
            <person name="Guiguen Y."/>
        </authorList>
    </citation>
    <scope>NUCLEOTIDE SEQUENCE</scope>
    <source>
        <strain evidence="2">WJC10195</strain>
    </source>
</reference>
<evidence type="ECO:0000313" key="3">
    <source>
        <dbReference type="Proteomes" id="UP001152622"/>
    </source>
</evidence>
<protein>
    <submittedName>
        <fullName evidence="2">Uncharacterized protein</fullName>
    </submittedName>
</protein>
<dbReference type="AlphaFoldDB" id="A0A9Q1EXI3"/>
<evidence type="ECO:0000313" key="2">
    <source>
        <dbReference type="EMBL" id="KAJ8346954.1"/>
    </source>
</evidence>
<accession>A0A9Q1EXI3</accession>
<feature type="region of interest" description="Disordered" evidence="1">
    <location>
        <begin position="57"/>
        <end position="120"/>
    </location>
</feature>
<gene>
    <name evidence="2" type="ORF">SKAU_G00283550</name>
</gene>
<evidence type="ECO:0000256" key="1">
    <source>
        <dbReference type="SAM" id="MobiDB-lite"/>
    </source>
</evidence>
<proteinExistence type="predicted"/>
<organism evidence="2 3">
    <name type="scientific">Synaphobranchus kaupii</name>
    <name type="common">Kaup's arrowtooth eel</name>
    <dbReference type="NCBI Taxonomy" id="118154"/>
    <lineage>
        <taxon>Eukaryota</taxon>
        <taxon>Metazoa</taxon>
        <taxon>Chordata</taxon>
        <taxon>Craniata</taxon>
        <taxon>Vertebrata</taxon>
        <taxon>Euteleostomi</taxon>
        <taxon>Actinopterygii</taxon>
        <taxon>Neopterygii</taxon>
        <taxon>Teleostei</taxon>
        <taxon>Anguilliformes</taxon>
        <taxon>Synaphobranchidae</taxon>
        <taxon>Synaphobranchus</taxon>
    </lineage>
</organism>
<name>A0A9Q1EXI3_SYNKA</name>